<dbReference type="NCBIfam" id="TIGR04408">
    <property type="entry name" value="LptG_lptG"/>
    <property type="match status" value="1"/>
</dbReference>
<dbReference type="Pfam" id="PF03739">
    <property type="entry name" value="LptF_LptG"/>
    <property type="match status" value="1"/>
</dbReference>
<keyword evidence="3 6" id="KW-0812">Transmembrane</keyword>
<dbReference type="InterPro" id="IPR005495">
    <property type="entry name" value="LptG/LptF_permease"/>
</dbReference>
<dbReference type="AlphaFoldDB" id="A0A0K6HQJ6"/>
<dbReference type="OrthoDB" id="9776227at2"/>
<keyword evidence="5 6" id="KW-0472">Membrane</keyword>
<keyword evidence="4 6" id="KW-1133">Transmembrane helix</keyword>
<accession>A0A0K6HQJ6</accession>
<dbReference type="GO" id="GO:0055085">
    <property type="term" value="P:transmembrane transport"/>
    <property type="evidence" value="ECO:0007669"/>
    <property type="project" value="InterPro"/>
</dbReference>
<dbReference type="Proteomes" id="UP000183649">
    <property type="component" value="Unassembled WGS sequence"/>
</dbReference>
<dbReference type="InterPro" id="IPR030923">
    <property type="entry name" value="LptG"/>
</dbReference>
<dbReference type="PANTHER" id="PTHR33529:SF2">
    <property type="entry name" value="LIPOPOLYSACCHARIDE EXPORT SYSTEM PERMEASE PROTEIN LPTG"/>
    <property type="match status" value="1"/>
</dbReference>
<name>A0A0K6HQJ6_9BURK</name>
<feature type="transmembrane region" description="Helical" evidence="6">
    <location>
        <begin position="64"/>
        <end position="88"/>
    </location>
</feature>
<evidence type="ECO:0000256" key="3">
    <source>
        <dbReference type="ARBA" id="ARBA00022692"/>
    </source>
</evidence>
<reference evidence="8" key="1">
    <citation type="submission" date="2015-08" db="EMBL/GenBank/DDBJ databases">
        <authorList>
            <person name="Varghese N."/>
        </authorList>
    </citation>
    <scope>NUCLEOTIDE SEQUENCE [LARGE SCALE GENOMIC DNA]</scope>
    <source>
        <strain evidence="8">DSM 18181</strain>
    </source>
</reference>
<evidence type="ECO:0000256" key="6">
    <source>
        <dbReference type="SAM" id="Phobius"/>
    </source>
</evidence>
<dbReference type="RefSeq" id="WP_055449454.1">
    <property type="nucleotide sequence ID" value="NZ_CYHF01000001.1"/>
</dbReference>
<feature type="transmembrane region" description="Helical" evidence="6">
    <location>
        <begin position="312"/>
        <end position="334"/>
    </location>
</feature>
<keyword evidence="8" id="KW-1185">Reference proteome</keyword>
<evidence type="ECO:0000313" key="7">
    <source>
        <dbReference type="EMBL" id="CUA93139.1"/>
    </source>
</evidence>
<comment type="subcellular location">
    <subcellularLocation>
        <location evidence="1">Cell membrane</location>
        <topology evidence="1">Multi-pass membrane protein</topology>
    </subcellularLocation>
</comment>
<feature type="transmembrane region" description="Helical" evidence="6">
    <location>
        <begin position="7"/>
        <end position="30"/>
    </location>
</feature>
<dbReference type="GO" id="GO:0015920">
    <property type="term" value="P:lipopolysaccharide transport"/>
    <property type="evidence" value="ECO:0007669"/>
    <property type="project" value="TreeGrafter"/>
</dbReference>
<dbReference type="EMBL" id="CYHF01000001">
    <property type="protein sequence ID" value="CUA93139.1"/>
    <property type="molecule type" value="Genomic_DNA"/>
</dbReference>
<proteinExistence type="predicted"/>
<gene>
    <name evidence="7" type="ORF">Ga0061069_101118</name>
</gene>
<evidence type="ECO:0000256" key="2">
    <source>
        <dbReference type="ARBA" id="ARBA00022475"/>
    </source>
</evidence>
<dbReference type="GO" id="GO:0043190">
    <property type="term" value="C:ATP-binding cassette (ABC) transporter complex"/>
    <property type="evidence" value="ECO:0007669"/>
    <property type="project" value="InterPro"/>
</dbReference>
<evidence type="ECO:0000256" key="4">
    <source>
        <dbReference type="ARBA" id="ARBA00022989"/>
    </source>
</evidence>
<evidence type="ECO:0000313" key="8">
    <source>
        <dbReference type="Proteomes" id="UP000183649"/>
    </source>
</evidence>
<organism evidence="7 8">
    <name type="scientific">Thiomonas bhubaneswarensis</name>
    <dbReference type="NCBI Taxonomy" id="339866"/>
    <lineage>
        <taxon>Bacteria</taxon>
        <taxon>Pseudomonadati</taxon>
        <taxon>Pseudomonadota</taxon>
        <taxon>Betaproteobacteria</taxon>
        <taxon>Burkholderiales</taxon>
        <taxon>Thiomonas</taxon>
    </lineage>
</organism>
<evidence type="ECO:0000256" key="1">
    <source>
        <dbReference type="ARBA" id="ARBA00004651"/>
    </source>
</evidence>
<sequence>MRTVRRFLLLHVLSAIGLVTFAFLALLFFIDMLNDLSNLGKPDFSLSGTLLHVALSMPSRAYEVLPIATLVGGVFALASLAASSEFVILRISGLSPRAALGLLLQLAAALVITLFFLGEWLAPAAGQLSVRLQAGQGSGIGTQLASGIWLRNDSDRSGNQTVNIKAINARGDLTDVHIYVLNAQAQISAELHAASGRYEGNGTWTLHDVTRTDLPQQTGAALKVSHLPSYRWQTSLSPSVLGVLLLAPDKMSAIDLWRYIQHLHANRQAAERYEIQLWKKLLYPFSAVVMLLLALPFAYLHTRSKGVSGKVLVGIVLGIAFILLNTLFSSLGLLGTWPPAITAALPMLLFGGLGLIVFAWQVRFR</sequence>
<feature type="transmembrane region" description="Helical" evidence="6">
    <location>
        <begin position="281"/>
        <end position="300"/>
    </location>
</feature>
<protein>
    <submittedName>
        <fullName evidence="7">Lipopolysaccharide export LptBFGC system, permease protein LptF</fullName>
    </submittedName>
</protein>
<dbReference type="PANTHER" id="PTHR33529">
    <property type="entry name" value="SLR0882 PROTEIN-RELATED"/>
    <property type="match status" value="1"/>
</dbReference>
<feature type="transmembrane region" description="Helical" evidence="6">
    <location>
        <begin position="340"/>
        <end position="360"/>
    </location>
</feature>
<keyword evidence="2" id="KW-1003">Cell membrane</keyword>
<evidence type="ECO:0000256" key="5">
    <source>
        <dbReference type="ARBA" id="ARBA00023136"/>
    </source>
</evidence>
<feature type="transmembrane region" description="Helical" evidence="6">
    <location>
        <begin position="100"/>
        <end position="122"/>
    </location>
</feature>
<dbReference type="STRING" id="339866.GCA_001418255_00117"/>